<evidence type="ECO:0000256" key="1">
    <source>
        <dbReference type="ARBA" id="ARBA00004141"/>
    </source>
</evidence>
<evidence type="ECO:0000256" key="8">
    <source>
        <dbReference type="SAM" id="Phobius"/>
    </source>
</evidence>
<keyword evidence="5 8" id="KW-0812">Transmembrane</keyword>
<keyword evidence="7 8" id="KW-0472">Membrane</keyword>
<comment type="similarity">
    <text evidence="2">Belongs to the amino acid-polyamine-organocation (APC) superfamily. Spore germination protein (SGP) (TC 2.A.3.9) family.</text>
</comment>
<protein>
    <submittedName>
        <fullName evidence="9">Uncharacterized protein</fullName>
    </submittedName>
</protein>
<feature type="transmembrane region" description="Helical" evidence="8">
    <location>
        <begin position="42"/>
        <end position="63"/>
    </location>
</feature>
<sequence>MGIMKNNLITPRQFKIIIIFSLIGDTILILPNIVGSLAKQDAWISMLLAIAGGMLVGWLYSSLISRMAGRSLIGVTIGISGKIVGSILALALIVAFYTTILTLIVELSFFVTSQMMTETPSEAIVLSFLLVTTVGMRYGVESFARMSELLFPLFISMFIFLAICLLPQINVSQLFPILSPGFIPVLRGSYPAFAYAFLESAALLMLVPHLTGDQKSIKRAVRDGFFIGGILLFIIVLLCVLVLGPKMMEIKYYPTFLLAQRIEIGRFLERLEALLTFLWIVTVFYKTLLYAFCILKGFSEMLNLKEERFLSMPVTLLLLAGSQLNTPSVATYNELLSYFPNFDIVFYLLIPLLLYLLLGLPAIKRRLEPSRAGKSSKPKSGSGQSS</sequence>
<feature type="transmembrane region" description="Helical" evidence="8">
    <location>
        <begin position="123"/>
        <end position="140"/>
    </location>
</feature>
<dbReference type="Gene3D" id="1.20.1740.10">
    <property type="entry name" value="Amino acid/polyamine transporter I"/>
    <property type="match status" value="1"/>
</dbReference>
<evidence type="ECO:0000313" key="10">
    <source>
        <dbReference type="Proteomes" id="UP000215145"/>
    </source>
</evidence>
<gene>
    <name evidence="9" type="ORF">CGZ75_21825</name>
</gene>
<dbReference type="Pfam" id="PF03845">
    <property type="entry name" value="Spore_permease"/>
    <property type="match status" value="1"/>
</dbReference>
<evidence type="ECO:0000313" key="9">
    <source>
        <dbReference type="EMBL" id="OXM13661.1"/>
    </source>
</evidence>
<comment type="subcellular location">
    <subcellularLocation>
        <location evidence="1">Membrane</location>
        <topology evidence="1">Multi-pass membrane protein</topology>
    </subcellularLocation>
</comment>
<dbReference type="RefSeq" id="WP_089526365.1">
    <property type="nucleotide sequence ID" value="NZ_NMUQ01000003.1"/>
</dbReference>
<feature type="transmembrane region" description="Helical" evidence="8">
    <location>
        <begin position="344"/>
        <end position="363"/>
    </location>
</feature>
<comment type="caution">
    <text evidence="9">The sequence shown here is derived from an EMBL/GenBank/DDBJ whole genome shotgun (WGS) entry which is preliminary data.</text>
</comment>
<feature type="transmembrane region" description="Helical" evidence="8">
    <location>
        <begin position="12"/>
        <end position="30"/>
    </location>
</feature>
<feature type="transmembrane region" description="Helical" evidence="8">
    <location>
        <begin position="189"/>
        <end position="212"/>
    </location>
</feature>
<dbReference type="InterPro" id="IPR004761">
    <property type="entry name" value="Spore_GerAB"/>
</dbReference>
<accession>A0A229NUU3</accession>
<dbReference type="PANTHER" id="PTHR34975:SF2">
    <property type="entry name" value="SPORE GERMINATION PROTEIN A2"/>
    <property type="match status" value="1"/>
</dbReference>
<keyword evidence="3" id="KW-0813">Transport</keyword>
<name>A0A229NUU3_9BACL</name>
<feature type="transmembrane region" description="Helical" evidence="8">
    <location>
        <begin position="224"/>
        <end position="244"/>
    </location>
</feature>
<evidence type="ECO:0000256" key="6">
    <source>
        <dbReference type="ARBA" id="ARBA00022989"/>
    </source>
</evidence>
<evidence type="ECO:0000256" key="2">
    <source>
        <dbReference type="ARBA" id="ARBA00007998"/>
    </source>
</evidence>
<dbReference type="Proteomes" id="UP000215145">
    <property type="component" value="Unassembled WGS sequence"/>
</dbReference>
<dbReference type="GO" id="GO:0009847">
    <property type="term" value="P:spore germination"/>
    <property type="evidence" value="ECO:0007669"/>
    <property type="project" value="InterPro"/>
</dbReference>
<proteinExistence type="inferred from homology"/>
<dbReference type="EMBL" id="NMUQ01000003">
    <property type="protein sequence ID" value="OXM13661.1"/>
    <property type="molecule type" value="Genomic_DNA"/>
</dbReference>
<evidence type="ECO:0000256" key="3">
    <source>
        <dbReference type="ARBA" id="ARBA00022448"/>
    </source>
</evidence>
<feature type="transmembrane region" description="Helical" evidence="8">
    <location>
        <begin position="83"/>
        <end position="111"/>
    </location>
</feature>
<reference evidence="9 10" key="1">
    <citation type="submission" date="2017-07" db="EMBL/GenBank/DDBJ databases">
        <title>Paenibacillus herberti R33 genome sequencing and assembly.</title>
        <authorList>
            <person name="Su W."/>
        </authorList>
    </citation>
    <scope>NUCLEOTIDE SEQUENCE [LARGE SCALE GENOMIC DNA]</scope>
    <source>
        <strain evidence="9 10">R33</strain>
    </source>
</reference>
<feature type="transmembrane region" description="Helical" evidence="8">
    <location>
        <begin position="273"/>
        <end position="295"/>
    </location>
</feature>
<evidence type="ECO:0000256" key="4">
    <source>
        <dbReference type="ARBA" id="ARBA00022544"/>
    </source>
</evidence>
<dbReference type="NCBIfam" id="TIGR00912">
    <property type="entry name" value="2A0309"/>
    <property type="match status" value="1"/>
</dbReference>
<feature type="transmembrane region" description="Helical" evidence="8">
    <location>
        <begin position="149"/>
        <end position="169"/>
    </location>
</feature>
<dbReference type="GO" id="GO:0016020">
    <property type="term" value="C:membrane"/>
    <property type="evidence" value="ECO:0007669"/>
    <property type="project" value="UniProtKB-SubCell"/>
</dbReference>
<dbReference type="AlphaFoldDB" id="A0A229NUU3"/>
<evidence type="ECO:0000256" key="7">
    <source>
        <dbReference type="ARBA" id="ARBA00023136"/>
    </source>
</evidence>
<keyword evidence="10" id="KW-1185">Reference proteome</keyword>
<organism evidence="9 10">
    <name type="scientific">Paenibacillus herberti</name>
    <dbReference type="NCBI Taxonomy" id="1619309"/>
    <lineage>
        <taxon>Bacteria</taxon>
        <taxon>Bacillati</taxon>
        <taxon>Bacillota</taxon>
        <taxon>Bacilli</taxon>
        <taxon>Bacillales</taxon>
        <taxon>Paenibacillaceae</taxon>
        <taxon>Paenibacillus</taxon>
    </lineage>
</organism>
<keyword evidence="4" id="KW-0309">Germination</keyword>
<dbReference type="PANTHER" id="PTHR34975">
    <property type="entry name" value="SPORE GERMINATION PROTEIN A2"/>
    <property type="match status" value="1"/>
</dbReference>
<dbReference type="OrthoDB" id="2078716at2"/>
<keyword evidence="6 8" id="KW-1133">Transmembrane helix</keyword>
<feature type="transmembrane region" description="Helical" evidence="8">
    <location>
        <begin position="307"/>
        <end position="324"/>
    </location>
</feature>
<evidence type="ECO:0000256" key="5">
    <source>
        <dbReference type="ARBA" id="ARBA00022692"/>
    </source>
</evidence>